<feature type="compositionally biased region" description="Basic and acidic residues" evidence="1">
    <location>
        <begin position="46"/>
        <end position="62"/>
    </location>
</feature>
<sequence>MSRSRTSPASPDALRSSPSHLSSRSPSLWRAGTPQKIREVLQTQCRVKDGEGEREGEREETGWAKFKPRKTDQKEERETRLDEIDVEDIRAIEEDSDGSIDVVGDGEEWMTDRAEKQTELHNPPIQIREWKVPVQMHSGIVKPPVSHPSHSIREVDIDGSTGSWEEEEVDVLGGFSPSPVHPVMLPGSWGGLVLRKKRSMSLESWTTPLLLDICHLCSD</sequence>
<evidence type="ECO:0000313" key="3">
    <source>
        <dbReference type="Proteomes" id="UP001356427"/>
    </source>
</evidence>
<evidence type="ECO:0000313" key="2">
    <source>
        <dbReference type="EMBL" id="KAK6298966.1"/>
    </source>
</evidence>
<gene>
    <name evidence="2" type="ORF">J4Q44_G00304760</name>
</gene>
<name>A0AAN8L2U7_9TELE</name>
<organism evidence="2 3">
    <name type="scientific">Coregonus suidteri</name>
    <dbReference type="NCBI Taxonomy" id="861788"/>
    <lineage>
        <taxon>Eukaryota</taxon>
        <taxon>Metazoa</taxon>
        <taxon>Chordata</taxon>
        <taxon>Craniata</taxon>
        <taxon>Vertebrata</taxon>
        <taxon>Euteleostomi</taxon>
        <taxon>Actinopterygii</taxon>
        <taxon>Neopterygii</taxon>
        <taxon>Teleostei</taxon>
        <taxon>Protacanthopterygii</taxon>
        <taxon>Salmoniformes</taxon>
        <taxon>Salmonidae</taxon>
        <taxon>Coregoninae</taxon>
        <taxon>Coregonus</taxon>
    </lineage>
</organism>
<accession>A0AAN8L2U7</accession>
<keyword evidence="3" id="KW-1185">Reference proteome</keyword>
<proteinExistence type="predicted"/>
<reference evidence="2 3" key="1">
    <citation type="submission" date="2021-04" db="EMBL/GenBank/DDBJ databases">
        <authorList>
            <person name="De Guttry C."/>
            <person name="Zahm M."/>
            <person name="Klopp C."/>
            <person name="Cabau C."/>
            <person name="Louis A."/>
            <person name="Berthelot C."/>
            <person name="Parey E."/>
            <person name="Roest Crollius H."/>
            <person name="Montfort J."/>
            <person name="Robinson-Rechavi M."/>
            <person name="Bucao C."/>
            <person name="Bouchez O."/>
            <person name="Gislard M."/>
            <person name="Lluch J."/>
            <person name="Milhes M."/>
            <person name="Lampietro C."/>
            <person name="Lopez Roques C."/>
            <person name="Donnadieu C."/>
            <person name="Braasch I."/>
            <person name="Desvignes T."/>
            <person name="Postlethwait J."/>
            <person name="Bobe J."/>
            <person name="Wedekind C."/>
            <person name="Guiguen Y."/>
        </authorList>
    </citation>
    <scope>NUCLEOTIDE SEQUENCE [LARGE SCALE GENOMIC DNA]</scope>
    <source>
        <strain evidence="2">Cs_M1</strain>
        <tissue evidence="2">Blood</tissue>
    </source>
</reference>
<comment type="caution">
    <text evidence="2">The sequence shown here is derived from an EMBL/GenBank/DDBJ whole genome shotgun (WGS) entry which is preliminary data.</text>
</comment>
<feature type="compositionally biased region" description="Low complexity" evidence="1">
    <location>
        <begin position="14"/>
        <end position="28"/>
    </location>
</feature>
<protein>
    <submittedName>
        <fullName evidence="2">Uncharacterized protein</fullName>
    </submittedName>
</protein>
<feature type="region of interest" description="Disordered" evidence="1">
    <location>
        <begin position="1"/>
        <end position="82"/>
    </location>
</feature>
<evidence type="ECO:0000256" key="1">
    <source>
        <dbReference type="SAM" id="MobiDB-lite"/>
    </source>
</evidence>
<dbReference type="Proteomes" id="UP001356427">
    <property type="component" value="Unassembled WGS sequence"/>
</dbReference>
<dbReference type="AlphaFoldDB" id="A0AAN8L2U7"/>
<dbReference type="EMBL" id="JAGTTL010000029">
    <property type="protein sequence ID" value="KAK6298966.1"/>
    <property type="molecule type" value="Genomic_DNA"/>
</dbReference>
<feature type="compositionally biased region" description="Basic and acidic residues" evidence="1">
    <location>
        <begin position="69"/>
        <end position="82"/>
    </location>
</feature>